<feature type="chain" id="PRO_5032534468" description="Peptidase A1 domain-containing protein" evidence="6">
    <location>
        <begin position="27"/>
        <end position="440"/>
    </location>
</feature>
<dbReference type="InterPro" id="IPR034161">
    <property type="entry name" value="Pepsin-like_plant"/>
</dbReference>
<comment type="caution">
    <text evidence="8">The sequence shown here is derived from an EMBL/GenBank/DDBJ whole genome shotgun (WGS) entry which is preliminary data.</text>
</comment>
<evidence type="ECO:0000256" key="6">
    <source>
        <dbReference type="SAM" id="SignalP"/>
    </source>
</evidence>
<protein>
    <recommendedName>
        <fullName evidence="7">Peptidase A1 domain-containing protein</fullName>
    </recommendedName>
</protein>
<dbReference type="PANTHER" id="PTHR47967">
    <property type="entry name" value="OS07G0603500 PROTEIN-RELATED"/>
    <property type="match status" value="1"/>
</dbReference>
<evidence type="ECO:0000256" key="3">
    <source>
        <dbReference type="ARBA" id="ARBA00022750"/>
    </source>
</evidence>
<dbReference type="InterPro" id="IPR021109">
    <property type="entry name" value="Peptidase_aspartic_dom_sf"/>
</dbReference>
<dbReference type="OrthoDB" id="665129at2759"/>
<keyword evidence="5" id="KW-0325">Glycoprotein</keyword>
<evidence type="ECO:0000256" key="4">
    <source>
        <dbReference type="ARBA" id="ARBA00022801"/>
    </source>
</evidence>
<dbReference type="InterPro" id="IPR032799">
    <property type="entry name" value="TAXi_C"/>
</dbReference>
<sequence>MQRERAAAAVLLVLLAALAAVSSTSGAGGGTVIRMQLSHADAGRGLTPGELLQRMALRSKTRAARFLSGSSASAPVTPGYPSTKEYLVHLGIGTPSSQPVQLVLDTGSDLTWTQCLPCSSAAAASSCFPQALPYFDPSLSSTFVNLTCDSSACQDLLPWSSCVNQTCAYNSYSYGDNSTTSGKLVADTFVFQGAQGQTAVPNLSFGCGLNNSGRSFTPIMTGIAGFGRGNLSLPSQLKVDNFSYCFTNNTSTSSPVLLGLPANLSGGASSGAAVQTTPLNTTSTFYYYLNLKSITVGSTTLQVPESAFALNADGTGGTIIDSGTSITLLPPHVFSLLSDAFVSELNMTPVAVTAQPDLLCFPASTTTMPKLQLQFEGATLDLPQGNYVFPQDNNTCIVILQSSGGNNMTIIGNYQQQNLHVLYDLAGNTISFVPAQCDKV</sequence>
<comment type="similarity">
    <text evidence="1">Belongs to the peptidase A1 family.</text>
</comment>
<evidence type="ECO:0000256" key="2">
    <source>
        <dbReference type="ARBA" id="ARBA00022670"/>
    </source>
</evidence>
<dbReference type="InterPro" id="IPR033121">
    <property type="entry name" value="PEPTIDASE_A1"/>
</dbReference>
<dbReference type="InterPro" id="IPR032861">
    <property type="entry name" value="TAXi_N"/>
</dbReference>
<organism evidence="8 9">
    <name type="scientific">Miscanthus lutarioriparius</name>
    <dbReference type="NCBI Taxonomy" id="422564"/>
    <lineage>
        <taxon>Eukaryota</taxon>
        <taxon>Viridiplantae</taxon>
        <taxon>Streptophyta</taxon>
        <taxon>Embryophyta</taxon>
        <taxon>Tracheophyta</taxon>
        <taxon>Spermatophyta</taxon>
        <taxon>Magnoliopsida</taxon>
        <taxon>Liliopsida</taxon>
        <taxon>Poales</taxon>
        <taxon>Poaceae</taxon>
        <taxon>PACMAD clade</taxon>
        <taxon>Panicoideae</taxon>
        <taxon>Andropogonodae</taxon>
        <taxon>Andropogoneae</taxon>
        <taxon>Saccharinae</taxon>
        <taxon>Miscanthus</taxon>
    </lineage>
</organism>
<dbReference type="InterPro" id="IPR051708">
    <property type="entry name" value="Plant_Aspart_Prot_A1"/>
</dbReference>
<dbReference type="Pfam" id="PF14541">
    <property type="entry name" value="TAXi_C"/>
    <property type="match status" value="1"/>
</dbReference>
<dbReference type="Proteomes" id="UP000604825">
    <property type="component" value="Unassembled WGS sequence"/>
</dbReference>
<dbReference type="GO" id="GO:0006508">
    <property type="term" value="P:proteolysis"/>
    <property type="evidence" value="ECO:0007669"/>
    <property type="project" value="UniProtKB-KW"/>
</dbReference>
<dbReference type="EMBL" id="CAJGYO010000007">
    <property type="protein sequence ID" value="CAD6248440.1"/>
    <property type="molecule type" value="Genomic_DNA"/>
</dbReference>
<keyword evidence="3" id="KW-0064">Aspartyl protease</keyword>
<gene>
    <name evidence="8" type="ORF">NCGR_LOCUS32572</name>
</gene>
<feature type="signal peptide" evidence="6">
    <location>
        <begin position="1"/>
        <end position="26"/>
    </location>
</feature>
<evidence type="ECO:0000313" key="9">
    <source>
        <dbReference type="Proteomes" id="UP000604825"/>
    </source>
</evidence>
<dbReference type="AlphaFoldDB" id="A0A811PWQ6"/>
<dbReference type="CDD" id="cd05476">
    <property type="entry name" value="pepsin_A_like_plant"/>
    <property type="match status" value="1"/>
</dbReference>
<dbReference type="FunFam" id="2.40.70.10:FF:000033">
    <property type="entry name" value="Aspartyl protease family protein"/>
    <property type="match status" value="1"/>
</dbReference>
<dbReference type="GO" id="GO:0004190">
    <property type="term" value="F:aspartic-type endopeptidase activity"/>
    <property type="evidence" value="ECO:0007669"/>
    <property type="project" value="UniProtKB-KW"/>
</dbReference>
<keyword evidence="9" id="KW-1185">Reference proteome</keyword>
<evidence type="ECO:0000256" key="5">
    <source>
        <dbReference type="ARBA" id="ARBA00023180"/>
    </source>
</evidence>
<evidence type="ECO:0000259" key="7">
    <source>
        <dbReference type="PROSITE" id="PS51767"/>
    </source>
</evidence>
<dbReference type="Pfam" id="PF14543">
    <property type="entry name" value="TAXi_N"/>
    <property type="match status" value="1"/>
</dbReference>
<proteinExistence type="inferred from homology"/>
<name>A0A811PWQ6_9POAL</name>
<dbReference type="GO" id="GO:0005576">
    <property type="term" value="C:extracellular region"/>
    <property type="evidence" value="ECO:0007669"/>
    <property type="project" value="TreeGrafter"/>
</dbReference>
<dbReference type="Gene3D" id="2.40.70.10">
    <property type="entry name" value="Acid Proteases"/>
    <property type="match status" value="2"/>
</dbReference>
<evidence type="ECO:0000256" key="1">
    <source>
        <dbReference type="ARBA" id="ARBA00007447"/>
    </source>
</evidence>
<dbReference type="PANTHER" id="PTHR47967:SF31">
    <property type="entry name" value="ASPARTYL PROTEASE FAMILY PROTEIN"/>
    <property type="match status" value="1"/>
</dbReference>
<dbReference type="SUPFAM" id="SSF50630">
    <property type="entry name" value="Acid proteases"/>
    <property type="match status" value="1"/>
</dbReference>
<accession>A0A811PWQ6</accession>
<evidence type="ECO:0000313" key="8">
    <source>
        <dbReference type="EMBL" id="CAD6248440.1"/>
    </source>
</evidence>
<reference evidence="8" key="1">
    <citation type="submission" date="2020-10" db="EMBL/GenBank/DDBJ databases">
        <authorList>
            <person name="Han B."/>
            <person name="Lu T."/>
            <person name="Zhao Q."/>
            <person name="Huang X."/>
            <person name="Zhao Y."/>
        </authorList>
    </citation>
    <scope>NUCLEOTIDE SEQUENCE</scope>
</reference>
<dbReference type="PROSITE" id="PS51767">
    <property type="entry name" value="PEPTIDASE_A1"/>
    <property type="match status" value="1"/>
</dbReference>
<feature type="domain" description="Peptidase A1" evidence="7">
    <location>
        <begin position="86"/>
        <end position="433"/>
    </location>
</feature>
<keyword evidence="6" id="KW-0732">Signal</keyword>
<keyword evidence="4" id="KW-0378">Hydrolase</keyword>
<keyword evidence="2" id="KW-0645">Protease</keyword>